<feature type="compositionally biased region" description="Polar residues" evidence="1">
    <location>
        <begin position="56"/>
        <end position="67"/>
    </location>
</feature>
<feature type="region of interest" description="Disordered" evidence="1">
    <location>
        <begin position="46"/>
        <end position="82"/>
    </location>
</feature>
<organism evidence="2 3">
    <name type="scientific">Pseudomonas phage PhiPA3</name>
    <name type="common">Pseudomonas aeruginosa phage PhiPA3</name>
    <dbReference type="NCBI Taxonomy" id="998086"/>
    <lineage>
        <taxon>Viruses</taxon>
        <taxon>Duplodnaviria</taxon>
        <taxon>Heunggongvirae</taxon>
        <taxon>Uroviricota</taxon>
        <taxon>Caudoviricetes</taxon>
        <taxon>Chimalliviridae</taxon>
        <taxon>Miltoncavirus</taxon>
        <taxon>Miltoncavirus PhiPA3</taxon>
    </lineage>
</organism>
<evidence type="ECO:0000313" key="3">
    <source>
        <dbReference type="Proteomes" id="UP000008388"/>
    </source>
</evidence>
<dbReference type="GeneID" id="26643665"/>
<dbReference type="RefSeq" id="YP_009217216.1">
    <property type="nucleotide sequence ID" value="NC_028999.1"/>
</dbReference>
<accession>F8SK10</accession>
<proteinExistence type="predicted"/>
<dbReference type="KEGG" id="vg:26643665"/>
<feature type="region of interest" description="Disordered" evidence="1">
    <location>
        <begin position="94"/>
        <end position="154"/>
    </location>
</feature>
<protein>
    <submittedName>
        <fullName evidence="2">Uncharacterized protein 137</fullName>
    </submittedName>
</protein>
<dbReference type="EMBL" id="HQ630627">
    <property type="protein sequence ID" value="AEH03560.1"/>
    <property type="molecule type" value="Genomic_DNA"/>
</dbReference>
<sequence>MGFFSRYGQCVERALHEAQCNPGDIIIKLPETEMEDAIKNLIDQSQKETTEACNGMQAQKPQPQQAHNHPPKGGYMPPKTDPFELQMIAAFGGRFQEEYPHGKQPKRSPGQKVRGAARDGEEYRNVRGPSKKEKKSQRRTAKRNCESNSAVTNKGRVVGMVLEGVVFNGEYQPFERR</sequence>
<evidence type="ECO:0000313" key="2">
    <source>
        <dbReference type="EMBL" id="AEH03560.1"/>
    </source>
</evidence>
<gene>
    <name evidence="2" type="primary">137</name>
</gene>
<feature type="compositionally biased region" description="Basic residues" evidence="1">
    <location>
        <begin position="132"/>
        <end position="142"/>
    </location>
</feature>
<keyword evidence="3" id="KW-1185">Reference proteome</keyword>
<dbReference type="Proteomes" id="UP000008388">
    <property type="component" value="Segment"/>
</dbReference>
<organismHost>
    <name type="scientific">Pseudomonas aeruginosa</name>
    <dbReference type="NCBI Taxonomy" id="287"/>
</organismHost>
<feature type="compositionally biased region" description="Basic and acidic residues" evidence="1">
    <location>
        <begin position="116"/>
        <end position="125"/>
    </location>
</feature>
<evidence type="ECO:0000256" key="1">
    <source>
        <dbReference type="SAM" id="MobiDB-lite"/>
    </source>
</evidence>
<name>F8SK10_BPPA3</name>
<reference evidence="2 3" key="1">
    <citation type="journal article" date="2011" name="Microbiology">
        <title>The Pseudomonas aeruginosa generalized transducing phage phiPA3 is a new member of the phiKZ-like group of 'jumbo' phages, and infects model laboratory strains and clinical isolates from cystic fibrosis patients.</title>
        <authorList>
            <person name="Monson R."/>
            <person name="Foulds I."/>
            <person name="Foweraker J."/>
            <person name="Welch M."/>
            <person name="Salmond G.P."/>
        </authorList>
    </citation>
    <scope>NUCLEOTIDE SEQUENCE [LARGE SCALE GENOMIC DNA]</scope>
</reference>